<reference evidence="5" key="2">
    <citation type="submission" date="2016-11" db="EMBL/GenBank/DDBJ databases">
        <authorList>
            <person name="Varghese N."/>
            <person name="Submissions S."/>
        </authorList>
    </citation>
    <scope>NUCLEOTIDE SEQUENCE [LARGE SCALE GENOMIC DNA]</scope>
    <source>
        <strain evidence="5">DX253</strain>
    </source>
</reference>
<evidence type="ECO:0000256" key="1">
    <source>
        <dbReference type="SAM" id="MobiDB-lite"/>
    </source>
</evidence>
<feature type="compositionally biased region" description="Basic and acidic residues" evidence="1">
    <location>
        <begin position="504"/>
        <end position="513"/>
    </location>
</feature>
<evidence type="ECO:0000313" key="5">
    <source>
        <dbReference type="Proteomes" id="UP000184203"/>
    </source>
</evidence>
<keyword evidence="5" id="KW-1185">Reference proteome</keyword>
<evidence type="ECO:0000313" key="2">
    <source>
        <dbReference type="EMBL" id="EFW90582.1"/>
    </source>
</evidence>
<dbReference type="OrthoDB" id="11472at2157"/>
<proteinExistence type="predicted"/>
<evidence type="ECO:0000313" key="4">
    <source>
        <dbReference type="Proteomes" id="UP000003751"/>
    </source>
</evidence>
<name>E7QXN1_HALPU</name>
<dbReference type="EMBL" id="FRAN01000008">
    <property type="protein sequence ID" value="SHL57946.1"/>
    <property type="molecule type" value="Genomic_DNA"/>
</dbReference>
<gene>
    <name evidence="3" type="ORF">SAMN05444342_4186</name>
    <name evidence="2" type="ORF">ZOD2009_17850</name>
</gene>
<evidence type="ECO:0000313" key="3">
    <source>
        <dbReference type="EMBL" id="SHL57946.1"/>
    </source>
</evidence>
<dbReference type="Pfam" id="PF18780">
    <property type="entry name" value="HNH_repeat"/>
    <property type="match status" value="6"/>
</dbReference>
<accession>E7QXN1</accession>
<organism evidence="2 4">
    <name type="scientific">Haladaptatus paucihalophilus DX253</name>
    <dbReference type="NCBI Taxonomy" id="797209"/>
    <lineage>
        <taxon>Archaea</taxon>
        <taxon>Methanobacteriati</taxon>
        <taxon>Methanobacteriota</taxon>
        <taxon>Stenosarchaea group</taxon>
        <taxon>Halobacteria</taxon>
        <taxon>Halobacteriales</taxon>
        <taxon>Haladaptataceae</taxon>
        <taxon>Haladaptatus</taxon>
    </lineage>
</organism>
<dbReference type="InterPro" id="IPR041025">
    <property type="entry name" value="HNH_repeat"/>
</dbReference>
<reference evidence="3" key="3">
    <citation type="submission" date="2016-11" db="EMBL/GenBank/DDBJ databases">
        <authorList>
            <person name="Jaros S."/>
            <person name="Januszkiewicz K."/>
            <person name="Wedrychowicz H."/>
        </authorList>
    </citation>
    <scope>NUCLEOTIDE SEQUENCE [LARGE SCALE GENOMIC DNA]</scope>
    <source>
        <strain evidence="3">DX253</strain>
    </source>
</reference>
<dbReference type="EMBL" id="AEMG01000022">
    <property type="protein sequence ID" value="EFW90582.1"/>
    <property type="molecule type" value="Genomic_DNA"/>
</dbReference>
<dbReference type="PATRIC" id="fig|797209.4.peg.3496"/>
<dbReference type="STRING" id="797209.GCA_000376445_02210"/>
<protein>
    <submittedName>
        <fullName evidence="2">Uncharacterized protein</fullName>
    </submittedName>
</protein>
<dbReference type="AlphaFoldDB" id="E7QXN1"/>
<dbReference type="eggNOG" id="arCOG08099">
    <property type="taxonomic scope" value="Archaea"/>
</dbReference>
<reference evidence="2 4" key="1">
    <citation type="journal article" date="2014" name="ISME J.">
        <title>Trehalose/2-sulfotrehalose biosynthesis and glycine-betaine uptake are widely spread mechanisms for osmoadaptation in the Halobacteriales.</title>
        <authorList>
            <person name="Youssef N.H."/>
            <person name="Savage-Ashlock K.N."/>
            <person name="McCully A.L."/>
            <person name="Luedtke B."/>
            <person name="Shaw E.I."/>
            <person name="Hoff W.D."/>
            <person name="Elshahed M.S."/>
        </authorList>
    </citation>
    <scope>NUCLEOTIDE SEQUENCE [LARGE SCALE GENOMIC DNA]</scope>
    <source>
        <strain evidence="2 4">DX253</strain>
    </source>
</reference>
<dbReference type="Proteomes" id="UP000184203">
    <property type="component" value="Unassembled WGS sequence"/>
</dbReference>
<sequence>MREMEIHGAYSPSTYQSRFGSWNDAICQAGLTPNSRTRPKYSDAELLSDIQTLANSLGRTPTREDMRERGTHSPSTYLERFGSWQTAVKEAGLTPRTRGVKVSEDELLRALSELAESLDRIPTSTEMAEQGRFSPSTYRRRFGSWNEAIERAELSETFDKSTPRRFSNQEMRDEIRRMAGVLGRSPTSTEMDELGEYSAATYRRRFGSWVNALADAGLCQDRLKRSDSARIDERTLLDELRHLATELEHSPTAEEMWKRGSHSPKTYLDRYGTWNAALEAAGLETRHSRRDGIENRELVLGLRRLAKILSHVPQRKEMEEQGPFSGMTYYNHFGSWQNAVDVAGLDAGTGRNEPTIRAYCNVCCRALSQPLARIEANGKITCSSDCGAICGESTIRFDTDVLGRTESRDDTFSRLAALIDSDTISVPDVLLYLRHSIDIVRSGFNSAVHGNHYVTVNGDLIEVKSQNSSRRFLVKTGTVDELVDQIETVQRRSIASFDGTNPTEDDHANSTNG</sequence>
<feature type="region of interest" description="Disordered" evidence="1">
    <location>
        <begin position="493"/>
        <end position="513"/>
    </location>
</feature>
<feature type="compositionally biased region" description="Polar residues" evidence="1">
    <location>
        <begin position="493"/>
        <end position="502"/>
    </location>
</feature>
<dbReference type="Proteomes" id="UP000003751">
    <property type="component" value="Unassembled WGS sequence"/>
</dbReference>